<dbReference type="Proteomes" id="UP000494206">
    <property type="component" value="Unassembled WGS sequence"/>
</dbReference>
<dbReference type="AlphaFoldDB" id="A0A8S1FEB5"/>
<comment type="caution">
    <text evidence="2">The sequence shown here is derived from an EMBL/GenBank/DDBJ whole genome shotgun (WGS) entry which is preliminary data.</text>
</comment>
<dbReference type="EMBL" id="CADEPM010000010">
    <property type="protein sequence ID" value="CAB3410318.1"/>
    <property type="molecule type" value="Genomic_DNA"/>
</dbReference>
<evidence type="ECO:0000256" key="1">
    <source>
        <dbReference type="SAM" id="MobiDB-lite"/>
    </source>
</evidence>
<evidence type="ECO:0000313" key="3">
    <source>
        <dbReference type="Proteomes" id="UP000494206"/>
    </source>
</evidence>
<feature type="region of interest" description="Disordered" evidence="1">
    <location>
        <begin position="1"/>
        <end position="25"/>
    </location>
</feature>
<protein>
    <submittedName>
        <fullName evidence="2">Uncharacterized protein</fullName>
    </submittedName>
</protein>
<gene>
    <name evidence="2" type="ORF">CBOVIS_LOCUS11861</name>
</gene>
<sequence length="263" mass="28717">MESIDHGDVFNPSGHHNIPNEYNHEQLLRPPRITLRTLSKSDPHLDIPHLLVSQDDAHPSLNKILGNLQHVHEGLKTPVASHPNLQALRQEHENPEKSSSAALLAQDTILQPPIRKSSSAIDWNGAVVEATRKASRQFDWQTALFENNRKPSFTNLGLFNTSTSSSAGGLVMSSFDNKQKEMSVVAAAQAQAPTQTPFTQTAPSSSSSATTTTAPATVAPAPPPAPQQQSTGMFGGMFHRGFFSKPVIRSDEENYRYLLALDR</sequence>
<feature type="compositionally biased region" description="Low complexity" evidence="1">
    <location>
        <begin position="191"/>
        <end position="219"/>
    </location>
</feature>
<accession>A0A8S1FEB5</accession>
<organism evidence="2 3">
    <name type="scientific">Caenorhabditis bovis</name>
    <dbReference type="NCBI Taxonomy" id="2654633"/>
    <lineage>
        <taxon>Eukaryota</taxon>
        <taxon>Metazoa</taxon>
        <taxon>Ecdysozoa</taxon>
        <taxon>Nematoda</taxon>
        <taxon>Chromadorea</taxon>
        <taxon>Rhabditida</taxon>
        <taxon>Rhabditina</taxon>
        <taxon>Rhabditomorpha</taxon>
        <taxon>Rhabditoidea</taxon>
        <taxon>Rhabditidae</taxon>
        <taxon>Peloderinae</taxon>
        <taxon>Caenorhabditis</taxon>
    </lineage>
</organism>
<proteinExistence type="predicted"/>
<reference evidence="2 3" key="1">
    <citation type="submission" date="2020-04" db="EMBL/GenBank/DDBJ databases">
        <authorList>
            <person name="Laetsch R D."/>
            <person name="Stevens L."/>
            <person name="Kumar S."/>
            <person name="Blaxter L. M."/>
        </authorList>
    </citation>
    <scope>NUCLEOTIDE SEQUENCE [LARGE SCALE GENOMIC DNA]</scope>
</reference>
<evidence type="ECO:0000313" key="2">
    <source>
        <dbReference type="EMBL" id="CAB3410318.1"/>
    </source>
</evidence>
<feature type="region of interest" description="Disordered" evidence="1">
    <location>
        <begin position="191"/>
        <end position="233"/>
    </location>
</feature>
<keyword evidence="3" id="KW-1185">Reference proteome</keyword>
<name>A0A8S1FEB5_9PELO</name>
<dbReference type="OrthoDB" id="5824236at2759"/>